<protein>
    <recommendedName>
        <fullName evidence="6">Sugar phosphate transporter domain-containing protein</fullName>
    </recommendedName>
</protein>
<feature type="transmembrane region" description="Helical" evidence="5">
    <location>
        <begin position="84"/>
        <end position="102"/>
    </location>
</feature>
<proteinExistence type="predicted"/>
<comment type="caution">
    <text evidence="7">The sequence shown here is derived from an EMBL/GenBank/DDBJ whole genome shotgun (WGS) entry which is preliminary data.</text>
</comment>
<organism evidence="7 8">
    <name type="scientific">Cichlidogyrus casuarinus</name>
    <dbReference type="NCBI Taxonomy" id="1844966"/>
    <lineage>
        <taxon>Eukaryota</taxon>
        <taxon>Metazoa</taxon>
        <taxon>Spiralia</taxon>
        <taxon>Lophotrochozoa</taxon>
        <taxon>Platyhelminthes</taxon>
        <taxon>Monogenea</taxon>
        <taxon>Monopisthocotylea</taxon>
        <taxon>Dactylogyridea</taxon>
        <taxon>Ancyrocephalidae</taxon>
        <taxon>Cichlidogyrus</taxon>
    </lineage>
</organism>
<evidence type="ECO:0000313" key="7">
    <source>
        <dbReference type="EMBL" id="KAL3317730.1"/>
    </source>
</evidence>
<reference evidence="7 8" key="1">
    <citation type="submission" date="2024-11" db="EMBL/GenBank/DDBJ databases">
        <title>Adaptive evolution of stress response genes in parasites aligns with host niche diversity.</title>
        <authorList>
            <person name="Hahn C."/>
            <person name="Resl P."/>
        </authorList>
    </citation>
    <scope>NUCLEOTIDE SEQUENCE [LARGE SCALE GENOMIC DNA]</scope>
    <source>
        <strain evidence="7">EGGRZ-B1_66</strain>
        <tissue evidence="7">Body</tissue>
    </source>
</reference>
<sequence>MDKSSSFYILIIVASYWIISISTVFINKYLLSDNSAELNVPFFITWFQAVCSVIIVLATKMFMRSQNMIQDPVASIDLSKCWRLVPLSIVFCGMTSFNNLSLQYLGIAFYYVARSLSTIFNVIFTYALLRGKTSLKAIGCCGLLMIGYIIGSVAENEKGKLSYWGLFFGVMASACVALNSILTKKFMNEVESNIWSLSLYNNINCCVIFIPIILIAGEHHSVYDSNFMVDHVFWALMFLGGVFGFSIGFVAALQIKYTSPLTHNVSGTAKAAFQTILGVIVYTEVKSAIWWFGNALVLVSSSLYTYVRHREMNKPIITTKEKELLIEQA</sequence>
<evidence type="ECO:0000313" key="8">
    <source>
        <dbReference type="Proteomes" id="UP001626550"/>
    </source>
</evidence>
<comment type="subcellular location">
    <subcellularLocation>
        <location evidence="1">Membrane</location>
        <topology evidence="1">Multi-pass membrane protein</topology>
    </subcellularLocation>
</comment>
<feature type="transmembrane region" description="Helical" evidence="5">
    <location>
        <begin position="265"/>
        <end position="282"/>
    </location>
</feature>
<accession>A0ABD2QDW8</accession>
<feature type="transmembrane region" description="Helical" evidence="5">
    <location>
        <begin position="43"/>
        <end position="63"/>
    </location>
</feature>
<feature type="transmembrane region" description="Helical" evidence="5">
    <location>
        <begin position="288"/>
        <end position="307"/>
    </location>
</feature>
<gene>
    <name evidence="7" type="ORF">Ciccas_003607</name>
</gene>
<evidence type="ECO:0000259" key="6">
    <source>
        <dbReference type="Pfam" id="PF03151"/>
    </source>
</evidence>
<feature type="transmembrane region" description="Helical" evidence="5">
    <location>
        <begin position="7"/>
        <end position="31"/>
    </location>
</feature>
<feature type="transmembrane region" description="Helical" evidence="5">
    <location>
        <begin position="135"/>
        <end position="151"/>
    </location>
</feature>
<dbReference type="EMBL" id="JBJKFK010000338">
    <property type="protein sequence ID" value="KAL3317730.1"/>
    <property type="molecule type" value="Genomic_DNA"/>
</dbReference>
<feature type="domain" description="Sugar phosphate transporter" evidence="6">
    <location>
        <begin position="9"/>
        <end position="304"/>
    </location>
</feature>
<dbReference type="Pfam" id="PF03151">
    <property type="entry name" value="TPT"/>
    <property type="match status" value="1"/>
</dbReference>
<evidence type="ECO:0000256" key="3">
    <source>
        <dbReference type="ARBA" id="ARBA00022989"/>
    </source>
</evidence>
<dbReference type="GO" id="GO:0016020">
    <property type="term" value="C:membrane"/>
    <property type="evidence" value="ECO:0007669"/>
    <property type="project" value="UniProtKB-SubCell"/>
</dbReference>
<evidence type="ECO:0000256" key="5">
    <source>
        <dbReference type="SAM" id="Phobius"/>
    </source>
</evidence>
<dbReference type="PANTHER" id="PTHR11132">
    <property type="entry name" value="SOLUTE CARRIER FAMILY 35"/>
    <property type="match status" value="1"/>
</dbReference>
<dbReference type="Proteomes" id="UP001626550">
    <property type="component" value="Unassembled WGS sequence"/>
</dbReference>
<evidence type="ECO:0000256" key="4">
    <source>
        <dbReference type="ARBA" id="ARBA00023136"/>
    </source>
</evidence>
<feature type="transmembrane region" description="Helical" evidence="5">
    <location>
        <begin position="163"/>
        <end position="182"/>
    </location>
</feature>
<dbReference type="InterPro" id="IPR004853">
    <property type="entry name" value="Sugar_P_trans_dom"/>
</dbReference>
<keyword evidence="4 5" id="KW-0472">Membrane</keyword>
<keyword evidence="3 5" id="KW-1133">Transmembrane helix</keyword>
<evidence type="ECO:0000256" key="1">
    <source>
        <dbReference type="ARBA" id="ARBA00004141"/>
    </source>
</evidence>
<feature type="transmembrane region" description="Helical" evidence="5">
    <location>
        <begin position="232"/>
        <end position="253"/>
    </location>
</feature>
<evidence type="ECO:0000256" key="2">
    <source>
        <dbReference type="ARBA" id="ARBA00022692"/>
    </source>
</evidence>
<dbReference type="AlphaFoldDB" id="A0ABD2QDW8"/>
<name>A0ABD2QDW8_9PLAT</name>
<feature type="transmembrane region" description="Helical" evidence="5">
    <location>
        <begin position="108"/>
        <end position="128"/>
    </location>
</feature>
<keyword evidence="8" id="KW-1185">Reference proteome</keyword>
<keyword evidence="2 5" id="KW-0812">Transmembrane</keyword>
<dbReference type="InterPro" id="IPR050186">
    <property type="entry name" value="TPT_transporter"/>
</dbReference>
<feature type="transmembrane region" description="Helical" evidence="5">
    <location>
        <begin position="194"/>
        <end position="217"/>
    </location>
</feature>